<gene>
    <name evidence="2" type="ORF">HPB48_009248</name>
</gene>
<dbReference type="VEuPathDB" id="VectorBase:HLOH_056077"/>
<keyword evidence="1" id="KW-1133">Transmembrane helix</keyword>
<dbReference type="Proteomes" id="UP000821853">
    <property type="component" value="Chromosome 8"/>
</dbReference>
<dbReference type="AlphaFoldDB" id="A0A9J6GZK9"/>
<feature type="transmembrane region" description="Helical" evidence="1">
    <location>
        <begin position="40"/>
        <end position="62"/>
    </location>
</feature>
<keyword evidence="3" id="KW-1185">Reference proteome</keyword>
<dbReference type="EMBL" id="JABSTR010000010">
    <property type="protein sequence ID" value="KAH9380144.1"/>
    <property type="molecule type" value="Genomic_DNA"/>
</dbReference>
<feature type="transmembrane region" description="Helical" evidence="1">
    <location>
        <begin position="134"/>
        <end position="150"/>
    </location>
</feature>
<evidence type="ECO:0000313" key="3">
    <source>
        <dbReference type="Proteomes" id="UP000821853"/>
    </source>
</evidence>
<keyword evidence="1" id="KW-0472">Membrane</keyword>
<keyword evidence="1" id="KW-0812">Transmembrane</keyword>
<feature type="transmembrane region" description="Helical" evidence="1">
    <location>
        <begin position="94"/>
        <end position="114"/>
    </location>
</feature>
<protein>
    <submittedName>
        <fullName evidence="2">Uncharacterized protein</fullName>
    </submittedName>
</protein>
<reference evidence="2 3" key="1">
    <citation type="journal article" date="2020" name="Cell">
        <title>Large-Scale Comparative Analyses of Tick Genomes Elucidate Their Genetic Diversity and Vector Capacities.</title>
        <authorList>
            <consortium name="Tick Genome and Microbiome Consortium (TIGMIC)"/>
            <person name="Jia N."/>
            <person name="Wang J."/>
            <person name="Shi W."/>
            <person name="Du L."/>
            <person name="Sun Y."/>
            <person name="Zhan W."/>
            <person name="Jiang J.F."/>
            <person name="Wang Q."/>
            <person name="Zhang B."/>
            <person name="Ji P."/>
            <person name="Bell-Sakyi L."/>
            <person name="Cui X.M."/>
            <person name="Yuan T.T."/>
            <person name="Jiang B.G."/>
            <person name="Yang W.F."/>
            <person name="Lam T.T."/>
            <person name="Chang Q.C."/>
            <person name="Ding S.J."/>
            <person name="Wang X.J."/>
            <person name="Zhu J.G."/>
            <person name="Ruan X.D."/>
            <person name="Zhao L."/>
            <person name="Wei J.T."/>
            <person name="Ye R.Z."/>
            <person name="Que T.C."/>
            <person name="Du C.H."/>
            <person name="Zhou Y.H."/>
            <person name="Cheng J.X."/>
            <person name="Dai P.F."/>
            <person name="Guo W.B."/>
            <person name="Han X.H."/>
            <person name="Huang E.J."/>
            <person name="Li L.F."/>
            <person name="Wei W."/>
            <person name="Gao Y.C."/>
            <person name="Liu J.Z."/>
            <person name="Shao H.Z."/>
            <person name="Wang X."/>
            <person name="Wang C.C."/>
            <person name="Yang T.C."/>
            <person name="Huo Q.B."/>
            <person name="Li W."/>
            <person name="Chen H.Y."/>
            <person name="Chen S.E."/>
            <person name="Zhou L.G."/>
            <person name="Ni X.B."/>
            <person name="Tian J.H."/>
            <person name="Sheng Y."/>
            <person name="Liu T."/>
            <person name="Pan Y.S."/>
            <person name="Xia L.Y."/>
            <person name="Li J."/>
            <person name="Zhao F."/>
            <person name="Cao W.C."/>
        </authorList>
    </citation>
    <scope>NUCLEOTIDE SEQUENCE [LARGE SCALE GENOMIC DNA]</scope>
    <source>
        <strain evidence="2">HaeL-2018</strain>
    </source>
</reference>
<accession>A0A9J6GZK9</accession>
<organism evidence="2 3">
    <name type="scientific">Haemaphysalis longicornis</name>
    <name type="common">Bush tick</name>
    <dbReference type="NCBI Taxonomy" id="44386"/>
    <lineage>
        <taxon>Eukaryota</taxon>
        <taxon>Metazoa</taxon>
        <taxon>Ecdysozoa</taxon>
        <taxon>Arthropoda</taxon>
        <taxon>Chelicerata</taxon>
        <taxon>Arachnida</taxon>
        <taxon>Acari</taxon>
        <taxon>Parasitiformes</taxon>
        <taxon>Ixodida</taxon>
        <taxon>Ixodoidea</taxon>
        <taxon>Ixodidae</taxon>
        <taxon>Haemaphysalinae</taxon>
        <taxon>Haemaphysalis</taxon>
    </lineage>
</organism>
<sequence length="311" mass="34932">MHWYTLYAAICFSFFLWFETDVVIRHAINLSDTHRLFTKSLLVLLHVVVILKACGNFISMILGGRKILEFLEKAEAFEKEIGIPSCLCCSQKGYFLTDITGLVTFGAYFISYTAALFHQEQKLDDDGRLSESDIALRVCGLFAGILFYAYDGLNFTALRHSAQVLESYVMFLKGRIDDCVGRKLVGCEKEAALKVQTMRLQLCTVLELKNAMNAIWDKSVVLSSTGLILVTCISLYTVITEGVRRTELWIAIGYSAFSCFEFFQLARVSQCLSNAVSTLFAENNSHPVKRYCHLTSSGDIPQKFRTTGDSV</sequence>
<evidence type="ECO:0000256" key="1">
    <source>
        <dbReference type="SAM" id="Phobius"/>
    </source>
</evidence>
<proteinExistence type="predicted"/>
<name>A0A9J6GZK9_HAELO</name>
<feature type="transmembrane region" description="Helical" evidence="1">
    <location>
        <begin position="220"/>
        <end position="239"/>
    </location>
</feature>
<feature type="transmembrane region" description="Helical" evidence="1">
    <location>
        <begin position="6"/>
        <end position="28"/>
    </location>
</feature>
<dbReference type="OrthoDB" id="6506353at2759"/>
<evidence type="ECO:0000313" key="2">
    <source>
        <dbReference type="EMBL" id="KAH9380144.1"/>
    </source>
</evidence>
<comment type="caution">
    <text evidence="2">The sequence shown here is derived from an EMBL/GenBank/DDBJ whole genome shotgun (WGS) entry which is preliminary data.</text>
</comment>